<protein>
    <submittedName>
        <fullName evidence="1">Uncharacterized protein</fullName>
    </submittedName>
</protein>
<evidence type="ECO:0000313" key="1">
    <source>
        <dbReference type="EMBL" id="KIZ42010.1"/>
    </source>
</evidence>
<sequence length="90" mass="10234">MRPRRDDQSSRRVRRTGKDELLTLVKLMKWLLNGASVRGSRPFDGAAGSECPAEFAPDYRANRRPCKPRRPSISRAIAQSESRYSVKAML</sequence>
<accession>A0A0D7EN68</accession>
<name>A0A0D7EN68_RHOPL</name>
<proteinExistence type="predicted"/>
<reference evidence="1 2" key="1">
    <citation type="submission" date="2014-11" db="EMBL/GenBank/DDBJ databases">
        <title>Genomics and ecophysiology of heterotrophic nitrogen fixing bacteria isolated from estuarine surface water.</title>
        <authorList>
            <person name="Bentzon-Tilia M."/>
            <person name="Severin I."/>
            <person name="Hansen L.H."/>
            <person name="Riemann L."/>
        </authorList>
    </citation>
    <scope>NUCLEOTIDE SEQUENCE [LARGE SCALE GENOMIC DNA]</scope>
    <source>
        <strain evidence="1 2">BAL398</strain>
    </source>
</reference>
<evidence type="ECO:0000313" key="2">
    <source>
        <dbReference type="Proteomes" id="UP000032515"/>
    </source>
</evidence>
<comment type="caution">
    <text evidence="1">The sequence shown here is derived from an EMBL/GenBank/DDBJ whole genome shotgun (WGS) entry which is preliminary data.</text>
</comment>
<organism evidence="1 2">
    <name type="scientific">Rhodopseudomonas palustris</name>
    <dbReference type="NCBI Taxonomy" id="1076"/>
    <lineage>
        <taxon>Bacteria</taxon>
        <taxon>Pseudomonadati</taxon>
        <taxon>Pseudomonadota</taxon>
        <taxon>Alphaproteobacteria</taxon>
        <taxon>Hyphomicrobiales</taxon>
        <taxon>Nitrobacteraceae</taxon>
        <taxon>Rhodopseudomonas</taxon>
    </lineage>
</organism>
<dbReference type="PATRIC" id="fig|1076.23.peg.2840"/>
<dbReference type="Proteomes" id="UP000032515">
    <property type="component" value="Unassembled WGS sequence"/>
</dbReference>
<dbReference type="AlphaFoldDB" id="A0A0D7EN68"/>
<dbReference type="EMBL" id="JXXE01000273">
    <property type="protein sequence ID" value="KIZ42010.1"/>
    <property type="molecule type" value="Genomic_DNA"/>
</dbReference>
<gene>
    <name evidence="1" type="ORF">OO17_13660</name>
</gene>